<dbReference type="InterPro" id="IPR007296">
    <property type="entry name" value="DUF403"/>
</dbReference>
<dbReference type="SUPFAM" id="SSF56059">
    <property type="entry name" value="Glutathione synthetase ATP-binding domain-like"/>
    <property type="match status" value="1"/>
</dbReference>
<dbReference type="Gene3D" id="3.30.1490.270">
    <property type="match status" value="1"/>
</dbReference>
<feature type="domain" description="Circularly permuted ATP-grasp type 2" evidence="2">
    <location>
        <begin position="86"/>
        <end position="461"/>
    </location>
</feature>
<evidence type="ECO:0000259" key="2">
    <source>
        <dbReference type="Pfam" id="PF14403"/>
    </source>
</evidence>
<dbReference type="RefSeq" id="WP_215240745.1">
    <property type="nucleotide sequence ID" value="NZ_CAJRAF010000002.1"/>
</dbReference>
<gene>
    <name evidence="3" type="ORF">DYBT9275_04367</name>
</gene>
<organism evidence="3 4">
    <name type="scientific">Dyadobacter helix</name>
    <dbReference type="NCBI Taxonomy" id="2822344"/>
    <lineage>
        <taxon>Bacteria</taxon>
        <taxon>Pseudomonadati</taxon>
        <taxon>Bacteroidota</taxon>
        <taxon>Cytophagia</taxon>
        <taxon>Cytophagales</taxon>
        <taxon>Spirosomataceae</taxon>
        <taxon>Dyadobacter</taxon>
    </lineage>
</organism>
<dbReference type="Pfam" id="PF04168">
    <property type="entry name" value="Alpha-E"/>
    <property type="match status" value="1"/>
</dbReference>
<proteinExistence type="predicted"/>
<dbReference type="AlphaFoldDB" id="A0A916JJ10"/>
<dbReference type="PANTHER" id="PTHR34595">
    <property type="entry name" value="BLR5612 PROTEIN"/>
    <property type="match status" value="1"/>
</dbReference>
<dbReference type="InterPro" id="IPR025841">
    <property type="entry name" value="CP_ATPgrasp_2"/>
</dbReference>
<comment type="caution">
    <text evidence="3">The sequence shown here is derived from an EMBL/GenBank/DDBJ whole genome shotgun (WGS) entry which is preliminary data.</text>
</comment>
<evidence type="ECO:0000259" key="1">
    <source>
        <dbReference type="Pfam" id="PF04168"/>
    </source>
</evidence>
<name>A0A916JJ10_9BACT</name>
<dbReference type="EMBL" id="CAJRAF010000002">
    <property type="protein sequence ID" value="CAG5008836.1"/>
    <property type="molecule type" value="Genomic_DNA"/>
</dbReference>
<dbReference type="InterPro" id="IPR051680">
    <property type="entry name" value="ATP-dep_Glu-Cys_Ligase-2"/>
</dbReference>
<sequence length="850" mass="96069">MLTEAPVNLLQSYKGALDSYDEVLDVDGGVKPHWEALFSTLEKLGMQELKVRNQEIISKLRENGVTYNVYESPDGLNRPWQLDPIPFLIEQKEWNHIAKGLQQRALLMDLILKDIYGPRNLVKDAIIPAELVYSNIGFLRPCNDIHQPGKNQLIMYAADMARGPDGQMWVVDNRTQAPSGSGYTLENRLVMSKLLPELADGMYVNKLSPFFNSLQHTVLNLSDKTKEAPNIVYLTPGPNNEAYFEHAYLASYLGYTLAQGDDLLVRNGCVWLKSIDGLQKVDVIIRRVDDEWCDPLELREDSRLGVPGLLQAMRLGNVKVLNPPGTSVLENHAFLAFMNNICKYFLREELIMPSVATWWCGHEKERGFVLDNIDKLIIKKANRKSRFRSIYGRLLSQNDKEQLKKQIKLAPQDYIAQEEVSLSTTPSLIDGNIVPRYAALRAFLVTDGDGYRVMQGGLTRSSPVKDRFVISNQHGGLSKDTWIVSDKTAQEHEKIVLTQPSSVNKHISLPSRSAENLFWVGRYCERTMSVIKFMNIVINVLNLDRNFGGSSKQEHIKILLQGLTHLSATYPGFIEEEEKKWGNPYPEIIDIVANPLRLGSVASNITSFLHAVGAVRNQWDIEIWRIVDLIEHGLYEAKNASHMNSSNIQKTLDTLYNGMVTFLGVITETMPRDKSFLLLDTGKLIERILSRISVIQSCFGEKNEENVENELIEAVLLNHHLLVNYRQIYKSQLTIEAMLDMVLLEKTLPYSLVYMLDELSSNLAKLPSTTHNERLNDAEKSVLEASMLIKLADITSLSSWNGEGERAALFETMSKVGALISSVSVSLTSLYFSHTVMQHSFLKPVENDEI</sequence>
<evidence type="ECO:0000313" key="3">
    <source>
        <dbReference type="EMBL" id="CAG5008836.1"/>
    </source>
</evidence>
<accession>A0A916JJ10</accession>
<dbReference type="Pfam" id="PF14403">
    <property type="entry name" value="CP_ATPgrasp_2"/>
    <property type="match status" value="1"/>
</dbReference>
<protein>
    <recommendedName>
        <fullName evidence="5">DUF403 domain-containing protein</fullName>
    </recommendedName>
</protein>
<dbReference type="PANTHER" id="PTHR34595:SF2">
    <property type="entry name" value="BLR2978 PROTEIN"/>
    <property type="match status" value="1"/>
</dbReference>
<dbReference type="Proteomes" id="UP000680038">
    <property type="component" value="Unassembled WGS sequence"/>
</dbReference>
<keyword evidence="4" id="KW-1185">Reference proteome</keyword>
<evidence type="ECO:0008006" key="5">
    <source>
        <dbReference type="Google" id="ProtNLM"/>
    </source>
</evidence>
<dbReference type="Gene3D" id="3.40.50.11290">
    <property type="match status" value="1"/>
</dbReference>
<reference evidence="3" key="1">
    <citation type="submission" date="2021-04" db="EMBL/GenBank/DDBJ databases">
        <authorList>
            <person name="Rodrigo-Torres L."/>
            <person name="Arahal R. D."/>
            <person name="Lucena T."/>
        </authorList>
    </citation>
    <scope>NUCLEOTIDE SEQUENCE</scope>
    <source>
        <strain evidence="3">CECT 9275</strain>
    </source>
</reference>
<feature type="domain" description="DUF403" evidence="1">
    <location>
        <begin position="509"/>
        <end position="832"/>
    </location>
</feature>
<evidence type="ECO:0000313" key="4">
    <source>
        <dbReference type="Proteomes" id="UP000680038"/>
    </source>
</evidence>